<dbReference type="InterPro" id="IPR037171">
    <property type="entry name" value="NagB/RpiA_transferase-like"/>
</dbReference>
<dbReference type="Pfam" id="PF01812">
    <property type="entry name" value="5-FTHF_cyc-lig"/>
    <property type="match status" value="1"/>
</dbReference>
<dbReference type="PANTHER" id="PTHR23407">
    <property type="entry name" value="ATPASE INHIBITOR/5-FORMYLTETRAHYDROFOLATE CYCLO-LIGASE"/>
    <property type="match status" value="1"/>
</dbReference>
<dbReference type="PIRSF" id="PIRSF006806">
    <property type="entry name" value="FTHF_cligase"/>
    <property type="match status" value="1"/>
</dbReference>
<dbReference type="AlphaFoldDB" id="A0A1E5NE25"/>
<dbReference type="GO" id="GO:0046872">
    <property type="term" value="F:metal ion binding"/>
    <property type="evidence" value="ECO:0007669"/>
    <property type="project" value="UniProtKB-KW"/>
</dbReference>
<organism evidence="6 7">
    <name type="scientific">Brachyspira hampsonii</name>
    <dbReference type="NCBI Taxonomy" id="1287055"/>
    <lineage>
        <taxon>Bacteria</taxon>
        <taxon>Pseudomonadati</taxon>
        <taxon>Spirochaetota</taxon>
        <taxon>Spirochaetia</taxon>
        <taxon>Brachyspirales</taxon>
        <taxon>Brachyspiraceae</taxon>
        <taxon>Brachyspira</taxon>
    </lineage>
</organism>
<keyword evidence="6" id="KW-0436">Ligase</keyword>
<sequence>MMKISPNEDNIKEEKKLIRESFKLIRNNLDSNFIKDKSSIISKKFRNIVNINKFNSICVYVDFNNEVPTDEIIKYALKNNIKVSVPFLIDNHNMKLKYINDYDKDINRNTKFGCGEPFEYCKDCNIDEISMFIIPALVFDEKCNRLGFGRGYYDNILRINKSALRIGLAYDYQILPSIPKDDNDEILDIIISESKVITATF</sequence>
<keyword evidence="3 4" id="KW-0067">ATP-binding</keyword>
<evidence type="ECO:0000313" key="7">
    <source>
        <dbReference type="Proteomes" id="UP000095247"/>
    </source>
</evidence>
<dbReference type="InterPro" id="IPR002698">
    <property type="entry name" value="FTHF_cligase"/>
</dbReference>
<keyword evidence="5" id="KW-0479">Metal-binding</keyword>
<evidence type="ECO:0000256" key="4">
    <source>
        <dbReference type="PIRSR" id="PIRSR006806-1"/>
    </source>
</evidence>
<dbReference type="SUPFAM" id="SSF100950">
    <property type="entry name" value="NagB/RpiA/CoA transferase-like"/>
    <property type="match status" value="1"/>
</dbReference>
<dbReference type="PANTHER" id="PTHR23407:SF1">
    <property type="entry name" value="5-FORMYLTETRAHYDROFOLATE CYCLO-LIGASE"/>
    <property type="match status" value="1"/>
</dbReference>
<dbReference type="Proteomes" id="UP000095247">
    <property type="component" value="Unassembled WGS sequence"/>
</dbReference>
<keyword evidence="5" id="KW-0460">Magnesium</keyword>
<comment type="similarity">
    <text evidence="1 5">Belongs to the 5-formyltetrahydrofolate cyclo-ligase family.</text>
</comment>
<comment type="catalytic activity">
    <reaction evidence="5">
        <text>(6S)-5-formyl-5,6,7,8-tetrahydrofolate + ATP = (6R)-5,10-methenyltetrahydrofolate + ADP + phosphate</text>
        <dbReference type="Rhea" id="RHEA:10488"/>
        <dbReference type="ChEBI" id="CHEBI:30616"/>
        <dbReference type="ChEBI" id="CHEBI:43474"/>
        <dbReference type="ChEBI" id="CHEBI:57455"/>
        <dbReference type="ChEBI" id="CHEBI:57457"/>
        <dbReference type="ChEBI" id="CHEBI:456216"/>
        <dbReference type="EC" id="6.3.3.2"/>
    </reaction>
</comment>
<gene>
    <name evidence="6" type="ORF">BFL38_06160</name>
</gene>
<evidence type="ECO:0000256" key="1">
    <source>
        <dbReference type="ARBA" id="ARBA00010638"/>
    </source>
</evidence>
<dbReference type="EMBL" id="MDCO01000010">
    <property type="protein sequence ID" value="OEJ14410.1"/>
    <property type="molecule type" value="Genomic_DNA"/>
</dbReference>
<proteinExistence type="inferred from homology"/>
<dbReference type="EC" id="6.3.3.2" evidence="5"/>
<comment type="caution">
    <text evidence="6">The sequence shown here is derived from an EMBL/GenBank/DDBJ whole genome shotgun (WGS) entry which is preliminary data.</text>
</comment>
<reference evidence="6 7" key="1">
    <citation type="submission" date="2016-08" db="EMBL/GenBank/DDBJ databases">
        <title>Characterization and recognition of Brachyspira hampsonii sp. nov., a novel intestinal spirochete that is pathogenic to pigs.</title>
        <authorList>
            <person name="Mirajkar N."/>
            <person name="La T."/>
            <person name="Phillips N."/>
            <person name="Hampson D."/>
            <person name="Gebhart C."/>
        </authorList>
    </citation>
    <scope>NUCLEOTIDE SEQUENCE [LARGE SCALE GENOMIC DNA]</scope>
    <source>
        <strain evidence="6 7">P280/1</strain>
    </source>
</reference>
<protein>
    <recommendedName>
        <fullName evidence="5">5-formyltetrahydrofolate cyclo-ligase</fullName>
        <ecNumber evidence="5">6.3.3.2</ecNumber>
    </recommendedName>
</protein>
<dbReference type="InterPro" id="IPR024185">
    <property type="entry name" value="FTHF_cligase-like_sf"/>
</dbReference>
<evidence type="ECO:0000313" key="6">
    <source>
        <dbReference type="EMBL" id="OEJ14410.1"/>
    </source>
</evidence>
<name>A0A1E5NE25_9SPIR</name>
<keyword evidence="2 4" id="KW-0547">Nucleotide-binding</keyword>
<accession>A0A1E5NE25</accession>
<dbReference type="GO" id="GO:0035999">
    <property type="term" value="P:tetrahydrofolate interconversion"/>
    <property type="evidence" value="ECO:0007669"/>
    <property type="project" value="TreeGrafter"/>
</dbReference>
<evidence type="ECO:0000256" key="2">
    <source>
        <dbReference type="ARBA" id="ARBA00022741"/>
    </source>
</evidence>
<dbReference type="GO" id="GO:0030272">
    <property type="term" value="F:5-formyltetrahydrofolate cyclo-ligase activity"/>
    <property type="evidence" value="ECO:0007669"/>
    <property type="project" value="UniProtKB-EC"/>
</dbReference>
<feature type="binding site" evidence="4">
    <location>
        <position position="61"/>
    </location>
    <ligand>
        <name>substrate</name>
    </ligand>
</feature>
<evidence type="ECO:0000256" key="5">
    <source>
        <dbReference type="RuleBase" id="RU361279"/>
    </source>
</evidence>
<dbReference type="GO" id="GO:0005524">
    <property type="term" value="F:ATP binding"/>
    <property type="evidence" value="ECO:0007669"/>
    <property type="project" value="UniProtKB-KW"/>
</dbReference>
<dbReference type="Gene3D" id="3.40.50.10420">
    <property type="entry name" value="NagB/RpiA/CoA transferase-like"/>
    <property type="match status" value="1"/>
</dbReference>
<feature type="binding site" evidence="4">
    <location>
        <begin position="15"/>
        <end position="19"/>
    </location>
    <ligand>
        <name>ATP</name>
        <dbReference type="ChEBI" id="CHEBI:30616"/>
    </ligand>
</feature>
<feature type="binding site" evidence="4">
    <location>
        <begin position="145"/>
        <end position="153"/>
    </location>
    <ligand>
        <name>ATP</name>
        <dbReference type="ChEBI" id="CHEBI:30616"/>
    </ligand>
</feature>
<comment type="cofactor">
    <cofactor evidence="5">
        <name>Mg(2+)</name>
        <dbReference type="ChEBI" id="CHEBI:18420"/>
    </cofactor>
</comment>
<evidence type="ECO:0000256" key="3">
    <source>
        <dbReference type="ARBA" id="ARBA00022840"/>
    </source>
</evidence>
<dbReference type="GO" id="GO:0009396">
    <property type="term" value="P:folic acid-containing compound biosynthetic process"/>
    <property type="evidence" value="ECO:0007669"/>
    <property type="project" value="TreeGrafter"/>
</dbReference>
<dbReference type="NCBIfam" id="TIGR02727">
    <property type="entry name" value="MTHFS_bact"/>
    <property type="match status" value="1"/>
</dbReference>
<feature type="binding site" evidence="4">
    <location>
        <position position="66"/>
    </location>
    <ligand>
        <name>substrate</name>
    </ligand>
</feature>